<dbReference type="GO" id="GO:0003700">
    <property type="term" value="F:DNA-binding transcription factor activity"/>
    <property type="evidence" value="ECO:0007669"/>
    <property type="project" value="InterPro"/>
</dbReference>
<evidence type="ECO:0000256" key="4">
    <source>
        <dbReference type="SAM" id="MobiDB-lite"/>
    </source>
</evidence>
<dbReference type="AlphaFoldDB" id="A0A271J4D0"/>
<dbReference type="PANTHER" id="PTHR46796">
    <property type="entry name" value="HTH-TYPE TRANSCRIPTIONAL ACTIVATOR RHAS-RELATED"/>
    <property type="match status" value="1"/>
</dbReference>
<dbReference type="EMBL" id="MQWD01000001">
    <property type="protein sequence ID" value="PAP78148.1"/>
    <property type="molecule type" value="Genomic_DNA"/>
</dbReference>
<reference evidence="6 7" key="1">
    <citation type="submission" date="2016-11" db="EMBL/GenBank/DDBJ databases">
        <title>Study of marine rhodopsin-containing bacteria.</title>
        <authorList>
            <person name="Yoshizawa S."/>
            <person name="Kumagai Y."/>
            <person name="Kogure K."/>
        </authorList>
    </citation>
    <scope>NUCLEOTIDE SEQUENCE [LARGE SCALE GENOMIC DNA]</scope>
    <source>
        <strain evidence="6 7">SAORIC-28</strain>
    </source>
</reference>
<dbReference type="OrthoDB" id="642439at2"/>
<evidence type="ECO:0000256" key="3">
    <source>
        <dbReference type="ARBA" id="ARBA00023163"/>
    </source>
</evidence>
<keyword evidence="3" id="KW-0804">Transcription</keyword>
<feature type="compositionally biased region" description="Basic residues" evidence="4">
    <location>
        <begin position="10"/>
        <end position="22"/>
    </location>
</feature>
<dbReference type="SMART" id="SM00342">
    <property type="entry name" value="HTH_ARAC"/>
    <property type="match status" value="1"/>
</dbReference>
<dbReference type="PROSITE" id="PS01124">
    <property type="entry name" value="HTH_ARAC_FAMILY_2"/>
    <property type="match status" value="1"/>
</dbReference>
<proteinExistence type="predicted"/>
<dbReference type="InterPro" id="IPR009057">
    <property type="entry name" value="Homeodomain-like_sf"/>
</dbReference>
<feature type="region of interest" description="Disordered" evidence="4">
    <location>
        <begin position="121"/>
        <end position="164"/>
    </location>
</feature>
<feature type="compositionally biased region" description="Basic and acidic residues" evidence="4">
    <location>
        <begin position="144"/>
        <end position="157"/>
    </location>
</feature>
<dbReference type="Proteomes" id="UP000216339">
    <property type="component" value="Unassembled WGS sequence"/>
</dbReference>
<keyword evidence="1" id="KW-0805">Transcription regulation</keyword>
<dbReference type="InterPro" id="IPR050204">
    <property type="entry name" value="AraC_XylS_family_regulators"/>
</dbReference>
<evidence type="ECO:0000313" key="7">
    <source>
        <dbReference type="Proteomes" id="UP000216339"/>
    </source>
</evidence>
<organism evidence="6 7">
    <name type="scientific">Rubrivirga marina</name>
    <dbReference type="NCBI Taxonomy" id="1196024"/>
    <lineage>
        <taxon>Bacteria</taxon>
        <taxon>Pseudomonadati</taxon>
        <taxon>Rhodothermota</taxon>
        <taxon>Rhodothermia</taxon>
        <taxon>Rhodothermales</taxon>
        <taxon>Rubricoccaceae</taxon>
        <taxon>Rubrivirga</taxon>
    </lineage>
</organism>
<accession>A0A271J4D0</accession>
<evidence type="ECO:0000259" key="5">
    <source>
        <dbReference type="PROSITE" id="PS01124"/>
    </source>
</evidence>
<evidence type="ECO:0000313" key="6">
    <source>
        <dbReference type="EMBL" id="PAP78148.1"/>
    </source>
</evidence>
<comment type="caution">
    <text evidence="6">The sequence shown here is derived from an EMBL/GenBank/DDBJ whole genome shotgun (WGS) entry which is preliminary data.</text>
</comment>
<protein>
    <recommendedName>
        <fullName evidence="5">HTH araC/xylS-type domain-containing protein</fullName>
    </recommendedName>
</protein>
<name>A0A271J4D0_9BACT</name>
<dbReference type="InterPro" id="IPR018060">
    <property type="entry name" value="HTH_AraC"/>
</dbReference>
<feature type="compositionally biased region" description="Basic and acidic residues" evidence="4">
    <location>
        <begin position="126"/>
        <end position="136"/>
    </location>
</feature>
<dbReference type="Pfam" id="PF12833">
    <property type="entry name" value="HTH_18"/>
    <property type="match status" value="1"/>
</dbReference>
<feature type="region of interest" description="Disordered" evidence="4">
    <location>
        <begin position="1"/>
        <end position="22"/>
    </location>
</feature>
<dbReference type="Gene3D" id="1.10.10.60">
    <property type="entry name" value="Homeodomain-like"/>
    <property type="match status" value="1"/>
</dbReference>
<keyword evidence="2" id="KW-0238">DNA-binding</keyword>
<dbReference type="SUPFAM" id="SSF46689">
    <property type="entry name" value="Homeodomain-like"/>
    <property type="match status" value="2"/>
</dbReference>
<sequence length="164" mass="18896">MLRLLPSLRPTHRPSRLPVPHRARSVRRRRATRWAVAEWRADVSPPIQRARDYVAVRVGEVRTLDELAEVAGLSRYHFARRFRDEVGEPPWAYVRRVRAEQARRLLESGASPAEVAYATGYTDQPHLTRDLRERFGRTPGQIRRQADSGDENRKDVQDPEAVAG</sequence>
<dbReference type="GO" id="GO:0043565">
    <property type="term" value="F:sequence-specific DNA binding"/>
    <property type="evidence" value="ECO:0007669"/>
    <property type="project" value="InterPro"/>
</dbReference>
<feature type="domain" description="HTH araC/xylS-type" evidence="5">
    <location>
        <begin position="48"/>
        <end position="145"/>
    </location>
</feature>
<gene>
    <name evidence="6" type="ORF">BSZ37_17760</name>
</gene>
<evidence type="ECO:0000256" key="2">
    <source>
        <dbReference type="ARBA" id="ARBA00023125"/>
    </source>
</evidence>
<keyword evidence="7" id="KW-1185">Reference proteome</keyword>
<evidence type="ECO:0000256" key="1">
    <source>
        <dbReference type="ARBA" id="ARBA00023015"/>
    </source>
</evidence>